<dbReference type="Pfam" id="PF08299">
    <property type="entry name" value="Bac_DnaA_C"/>
    <property type="match status" value="1"/>
</dbReference>
<feature type="compositionally biased region" description="Pro residues" evidence="12">
    <location>
        <begin position="142"/>
        <end position="151"/>
    </location>
</feature>
<dbReference type="InterPro" id="IPR020591">
    <property type="entry name" value="Chromosome_initiator_DnaA-like"/>
</dbReference>
<evidence type="ECO:0000259" key="14">
    <source>
        <dbReference type="SMART" id="SM00760"/>
    </source>
</evidence>
<keyword evidence="3 8" id="KW-0235">DNA replication</keyword>
<feature type="region of interest" description="Domain I, interacts with DnaA modulators" evidence="8">
    <location>
        <begin position="1"/>
        <end position="178"/>
    </location>
</feature>
<feature type="compositionally biased region" description="Basic and acidic residues" evidence="12">
    <location>
        <begin position="187"/>
        <end position="198"/>
    </location>
</feature>
<dbReference type="Gene3D" id="1.10.8.60">
    <property type="match status" value="1"/>
</dbReference>
<feature type="binding site" evidence="8">
    <location>
        <position position="310"/>
    </location>
    <ligand>
        <name>ATP</name>
        <dbReference type="ChEBI" id="CHEBI:30616"/>
    </ligand>
</feature>
<dbReference type="InterPro" id="IPR018312">
    <property type="entry name" value="Chromosome_initiator_DnaA_CS"/>
</dbReference>
<sequence length="605" mass="66940">MAGTTDLAAVWLAATDELADEIISAQQRAYLRLTRLRAIVEDTALLSVPDAFTRDVIESRLRPAITEALTRRLGRPIQVAVTVRVAEDATGRPAGTVYRSAPEPLDIEGPGAAPVDDQAARPTTDVRFPEQSSAPRTSDLAPPAPAGPPLGPTVDGPRTGLIPASRDGQEALFSAAFAEPTRSPRPGPDRRGYDEQAARLDPPGPDTRPYEPRYRDDSASPRDQHVIRALPRDSGTDSGPGRSAVDHRTGGRDDRRLPGADTGGNRLNPKYMFETFVIGSSNRFAHAASVAVAESPAKAYNPLFIYGHSGLGKTHLLHAIGHYATTLGNARSVRYVSTEEFTNDFINSLRDDKTSAFQRRYRDVDILLIDDIQFLENRERTQEEFFHTFNTLHNANKQIVITSDRSPRQLATLEDRMRTRFEWGLLADIQPPDLETRIAILQKKAAQERMYAPPDVLEFIASRVSNSIRELEGALIRVTAFASLTRSTVELSLAEEVLRDFMPDGAGPEINADQIMASTADYFGVSLEDLRGQSRSRVLVNARQVAMYLCRELTELSLPRIGQAFGGRDHTTVMHADRKIRQQMAERRSLYNQIAELTNRIKQNS</sequence>
<dbReference type="EMBL" id="JAEVHL010000099">
    <property type="protein sequence ID" value="MBM0277371.1"/>
    <property type="molecule type" value="Genomic_DNA"/>
</dbReference>
<dbReference type="SMART" id="SM00382">
    <property type="entry name" value="AAA"/>
    <property type="match status" value="1"/>
</dbReference>
<feature type="compositionally biased region" description="Basic and acidic residues" evidence="12">
    <location>
        <begin position="244"/>
        <end position="258"/>
    </location>
</feature>
<evidence type="ECO:0000256" key="1">
    <source>
        <dbReference type="ARBA" id="ARBA00006583"/>
    </source>
</evidence>
<evidence type="ECO:0000256" key="3">
    <source>
        <dbReference type="ARBA" id="ARBA00022705"/>
    </source>
</evidence>
<comment type="subcellular location">
    <subcellularLocation>
        <location evidence="8">Cytoplasm</location>
    </subcellularLocation>
</comment>
<evidence type="ECO:0000313" key="16">
    <source>
        <dbReference type="Proteomes" id="UP000622245"/>
    </source>
</evidence>
<name>A0ABS1YJ08_9ACTN</name>
<dbReference type="SUPFAM" id="SSF48295">
    <property type="entry name" value="TrpR-like"/>
    <property type="match status" value="1"/>
</dbReference>
<comment type="caution">
    <text evidence="15">The sequence shown here is derived from an EMBL/GenBank/DDBJ whole genome shotgun (WGS) entry which is preliminary data.</text>
</comment>
<dbReference type="NCBIfam" id="TIGR00362">
    <property type="entry name" value="DnaA"/>
    <property type="match status" value="1"/>
</dbReference>
<evidence type="ECO:0000256" key="6">
    <source>
        <dbReference type="ARBA" id="ARBA00023121"/>
    </source>
</evidence>
<comment type="caution">
    <text evidence="8">Lacks conserved residue(s) required for the propagation of feature annotation.</text>
</comment>
<dbReference type="CDD" id="cd00009">
    <property type="entry name" value="AAA"/>
    <property type="match status" value="1"/>
</dbReference>
<evidence type="ECO:0000256" key="8">
    <source>
        <dbReference type="HAMAP-Rule" id="MF_00377"/>
    </source>
</evidence>
<evidence type="ECO:0000256" key="5">
    <source>
        <dbReference type="ARBA" id="ARBA00022840"/>
    </source>
</evidence>
<dbReference type="InterPro" id="IPR038454">
    <property type="entry name" value="DnaA_N_sf"/>
</dbReference>
<keyword evidence="6 8" id="KW-0446">Lipid-binding</keyword>
<dbReference type="RefSeq" id="WP_203149804.1">
    <property type="nucleotide sequence ID" value="NZ_JAEVHL010000099.1"/>
</dbReference>
<dbReference type="InterPro" id="IPR010921">
    <property type="entry name" value="Trp_repressor/repl_initiator"/>
</dbReference>
<feature type="region of interest" description="Domain III, AAA+ region" evidence="8">
    <location>
        <begin position="266"/>
        <end position="482"/>
    </location>
</feature>
<feature type="domain" description="Chromosomal replication initiator DnaA C-terminal" evidence="14">
    <location>
        <begin position="511"/>
        <end position="580"/>
    </location>
</feature>
<evidence type="ECO:0000256" key="4">
    <source>
        <dbReference type="ARBA" id="ARBA00022741"/>
    </source>
</evidence>
<dbReference type="Proteomes" id="UP000622245">
    <property type="component" value="Unassembled WGS sequence"/>
</dbReference>
<reference evidence="15 16" key="1">
    <citation type="submission" date="2021-01" db="EMBL/GenBank/DDBJ databases">
        <title>Draft genome sequence of Micromonospora sp. strain STR1s_6.</title>
        <authorList>
            <person name="Karlyshev A."/>
            <person name="Jawad R."/>
        </authorList>
    </citation>
    <scope>NUCLEOTIDE SEQUENCE [LARGE SCALE GENOMIC DNA]</scope>
    <source>
        <strain evidence="15 16">STR1S-6</strain>
    </source>
</reference>
<dbReference type="CDD" id="cd06571">
    <property type="entry name" value="Bac_DnaA_C"/>
    <property type="match status" value="1"/>
</dbReference>
<dbReference type="InterPro" id="IPR001957">
    <property type="entry name" value="Chromosome_initiator_DnaA"/>
</dbReference>
<dbReference type="NCBIfam" id="NF010686">
    <property type="entry name" value="PRK14086.1"/>
    <property type="match status" value="1"/>
</dbReference>
<evidence type="ECO:0000256" key="10">
    <source>
        <dbReference type="RuleBase" id="RU000577"/>
    </source>
</evidence>
<gene>
    <name evidence="8 15" type="primary">dnaA</name>
    <name evidence="15" type="ORF">JM949_19250</name>
</gene>
<evidence type="ECO:0000256" key="12">
    <source>
        <dbReference type="SAM" id="MobiDB-lite"/>
    </source>
</evidence>
<feature type="binding site" evidence="8">
    <location>
        <position position="314"/>
    </location>
    <ligand>
        <name>ATP</name>
        <dbReference type="ChEBI" id="CHEBI:30616"/>
    </ligand>
</feature>
<dbReference type="PANTHER" id="PTHR30050">
    <property type="entry name" value="CHROMOSOMAL REPLICATION INITIATOR PROTEIN DNAA"/>
    <property type="match status" value="1"/>
</dbReference>
<evidence type="ECO:0000256" key="7">
    <source>
        <dbReference type="ARBA" id="ARBA00023125"/>
    </source>
</evidence>
<evidence type="ECO:0000259" key="13">
    <source>
        <dbReference type="SMART" id="SM00382"/>
    </source>
</evidence>
<dbReference type="Gene3D" id="3.30.300.180">
    <property type="match status" value="1"/>
</dbReference>
<comment type="similarity">
    <text evidence="1 8 11">Belongs to the DnaA family.</text>
</comment>
<dbReference type="InterPro" id="IPR013317">
    <property type="entry name" value="DnaA_dom"/>
</dbReference>
<comment type="function">
    <text evidence="8 10">Plays an essential role in the initiation and regulation of chromosomal replication. ATP-DnaA binds to the origin of replication (oriC) to initiate formation of the DNA replication initiation complex once per cell cycle. Binds the DnaA box (a 9 base pair repeat at the origin) and separates the double-stranded (ds)DNA. Forms a right-handed helical filament on oriC DNA; dsDNA binds to the exterior of the filament while single-stranded (ss)DNA is stabiized in the filament's interior. The ATP-DnaA-oriC complex binds and stabilizes one strand of the AT-rich DNA unwinding element (DUE), permitting loading of DNA polymerase. After initiation quickly degrades to an ADP-DnaA complex that is not apt for DNA replication. Binds acidic phospholipids.</text>
</comment>
<dbReference type="Pfam" id="PF00308">
    <property type="entry name" value="Bac_DnaA"/>
    <property type="match status" value="1"/>
</dbReference>
<keyword evidence="4 8" id="KW-0547">Nucleotide-binding</keyword>
<feature type="binding site" evidence="8">
    <location>
        <position position="312"/>
    </location>
    <ligand>
        <name>ATP</name>
        <dbReference type="ChEBI" id="CHEBI:30616"/>
    </ligand>
</feature>
<protein>
    <recommendedName>
        <fullName evidence="8 9">Chromosomal replication initiator protein DnaA</fullName>
    </recommendedName>
</protein>
<feature type="binding site" evidence="8">
    <location>
        <position position="313"/>
    </location>
    <ligand>
        <name>ATP</name>
        <dbReference type="ChEBI" id="CHEBI:30616"/>
    </ligand>
</feature>
<feature type="region of interest" description="Disordered" evidence="12">
    <location>
        <begin position="94"/>
        <end position="164"/>
    </location>
</feature>
<proteinExistence type="inferred from homology"/>
<dbReference type="PROSITE" id="PS01008">
    <property type="entry name" value="DNAA"/>
    <property type="match status" value="1"/>
</dbReference>
<keyword evidence="16" id="KW-1185">Reference proteome</keyword>
<organism evidence="15 16">
    <name type="scientific">Micromonospora tarensis</name>
    <dbReference type="NCBI Taxonomy" id="2806100"/>
    <lineage>
        <taxon>Bacteria</taxon>
        <taxon>Bacillati</taxon>
        <taxon>Actinomycetota</taxon>
        <taxon>Actinomycetes</taxon>
        <taxon>Micromonosporales</taxon>
        <taxon>Micromonosporaceae</taxon>
        <taxon>Micromonospora</taxon>
    </lineage>
</organism>
<accession>A0ABS1YJ08</accession>
<keyword evidence="5 8" id="KW-0067">ATP-binding</keyword>
<evidence type="ECO:0000313" key="15">
    <source>
        <dbReference type="EMBL" id="MBM0277371.1"/>
    </source>
</evidence>
<comment type="subunit">
    <text evidence="8">Oligomerizes as a right-handed, spiral filament on DNA at oriC.</text>
</comment>
<feature type="region of interest" description="Domain IV, binds dsDNA" evidence="8">
    <location>
        <begin position="483"/>
        <end position="605"/>
    </location>
</feature>
<dbReference type="Gene3D" id="1.10.1750.10">
    <property type="match status" value="1"/>
</dbReference>
<feature type="region of interest" description="Disordered" evidence="12">
    <location>
        <begin position="176"/>
        <end position="265"/>
    </location>
</feature>
<evidence type="ECO:0000256" key="11">
    <source>
        <dbReference type="RuleBase" id="RU004227"/>
    </source>
</evidence>
<feature type="domain" description="AAA+ ATPase" evidence="13">
    <location>
        <begin position="299"/>
        <end position="427"/>
    </location>
</feature>
<dbReference type="PANTHER" id="PTHR30050:SF2">
    <property type="entry name" value="CHROMOSOMAL REPLICATION INITIATOR PROTEIN DNAA"/>
    <property type="match status" value="1"/>
</dbReference>
<feature type="compositionally biased region" description="Basic and acidic residues" evidence="12">
    <location>
        <begin position="208"/>
        <end position="235"/>
    </location>
</feature>
<dbReference type="PRINTS" id="PR00051">
    <property type="entry name" value="DNAA"/>
</dbReference>
<keyword evidence="2 8" id="KW-0963">Cytoplasm</keyword>
<comment type="domain">
    <text evidence="8">Domain I is involved in oligomerization and binding regulators, domain II is flexibile and of varying length in different bacteria, domain III forms the AAA+ region, while domain IV binds dsDNA.</text>
</comment>
<dbReference type="InterPro" id="IPR027417">
    <property type="entry name" value="P-loop_NTPase"/>
</dbReference>
<dbReference type="SUPFAM" id="SSF52540">
    <property type="entry name" value="P-loop containing nucleoside triphosphate hydrolases"/>
    <property type="match status" value="1"/>
</dbReference>
<evidence type="ECO:0000256" key="2">
    <source>
        <dbReference type="ARBA" id="ARBA00022490"/>
    </source>
</evidence>
<keyword evidence="7 8" id="KW-0238">DNA-binding</keyword>
<dbReference type="Gene3D" id="3.40.50.300">
    <property type="entry name" value="P-loop containing nucleotide triphosphate hydrolases"/>
    <property type="match status" value="1"/>
</dbReference>
<evidence type="ECO:0000256" key="9">
    <source>
        <dbReference type="NCBIfam" id="TIGR00362"/>
    </source>
</evidence>
<dbReference type="InterPro" id="IPR003593">
    <property type="entry name" value="AAA+_ATPase"/>
</dbReference>
<dbReference type="InterPro" id="IPR013159">
    <property type="entry name" value="DnaA_C"/>
</dbReference>
<dbReference type="HAMAP" id="MF_00377">
    <property type="entry name" value="DnaA_bact"/>
    <property type="match status" value="1"/>
</dbReference>
<dbReference type="SMART" id="SM00760">
    <property type="entry name" value="Bac_DnaA_C"/>
    <property type="match status" value="1"/>
</dbReference>